<dbReference type="EMBL" id="JBHLTG010000008">
    <property type="protein sequence ID" value="MFC0681652.1"/>
    <property type="molecule type" value="Genomic_DNA"/>
</dbReference>
<keyword evidence="2" id="KW-1185">Reference proteome</keyword>
<protein>
    <recommendedName>
        <fullName evidence="3">Transposase</fullName>
    </recommendedName>
</protein>
<evidence type="ECO:0000313" key="1">
    <source>
        <dbReference type="EMBL" id="MFC0681652.1"/>
    </source>
</evidence>
<organism evidence="1 2">
    <name type="scientific">Lysobacter korlensis</name>
    <dbReference type="NCBI Taxonomy" id="553636"/>
    <lineage>
        <taxon>Bacteria</taxon>
        <taxon>Pseudomonadati</taxon>
        <taxon>Pseudomonadota</taxon>
        <taxon>Gammaproteobacteria</taxon>
        <taxon>Lysobacterales</taxon>
        <taxon>Lysobacteraceae</taxon>
        <taxon>Lysobacter</taxon>
    </lineage>
</organism>
<proteinExistence type="predicted"/>
<comment type="caution">
    <text evidence="1">The sequence shown here is derived from an EMBL/GenBank/DDBJ whole genome shotgun (WGS) entry which is preliminary data.</text>
</comment>
<evidence type="ECO:0008006" key="3">
    <source>
        <dbReference type="Google" id="ProtNLM"/>
    </source>
</evidence>
<dbReference type="RefSeq" id="WP_386674658.1">
    <property type="nucleotide sequence ID" value="NZ_JBHLTG010000008.1"/>
</dbReference>
<accession>A0ABV6RXF0</accession>
<dbReference type="Proteomes" id="UP001589896">
    <property type="component" value="Unassembled WGS sequence"/>
</dbReference>
<reference evidence="1 2" key="1">
    <citation type="submission" date="2024-09" db="EMBL/GenBank/DDBJ databases">
        <authorList>
            <person name="Sun Q."/>
            <person name="Mori K."/>
        </authorList>
    </citation>
    <scope>NUCLEOTIDE SEQUENCE [LARGE SCALE GENOMIC DNA]</scope>
    <source>
        <strain evidence="1 2">KCTC 23076</strain>
    </source>
</reference>
<evidence type="ECO:0000313" key="2">
    <source>
        <dbReference type="Proteomes" id="UP001589896"/>
    </source>
</evidence>
<sequence>MEDELPAPRTERPPHDFESFTSYAAVMTEVVRERLGRLVELALPSGARWHPTGFLILQLLEIRSFGLVRLHIWPARVRVAKPGHPMIHCHGFHLYSTVVAGTYSEVRYDVARIAAASVAEPRALHGFKVEPPRPDNVDRLCEEPDWRYSVRQNGRRTRDELGSVHTQEAGTYHSTAIPMWSTCVTLAITGTHVQGQEDHLVGRPGSFTIDGGRPYVPPDRATLLLRGAGFAR</sequence>
<name>A0ABV6RXF0_9GAMM</name>
<gene>
    <name evidence="1" type="ORF">ACFFGH_27800</name>
</gene>